<accession>A0A067DZ77</accession>
<sequence length="24" mass="2563">LVGSLEEGPMVGLDTDEISYEIPV</sequence>
<dbReference type="EMBL" id="KK785146">
    <property type="protein sequence ID" value="KDO48264.1"/>
    <property type="molecule type" value="Genomic_DNA"/>
</dbReference>
<name>A0A067DZ77_CITSI</name>
<dbReference type="AlphaFoldDB" id="A0A067DZ77"/>
<proteinExistence type="predicted"/>
<feature type="non-terminal residue" evidence="1">
    <location>
        <position position="1"/>
    </location>
</feature>
<protein>
    <submittedName>
        <fullName evidence="1">Uncharacterized protein</fullName>
    </submittedName>
</protein>
<reference evidence="1 2" key="1">
    <citation type="submission" date="2014-04" db="EMBL/GenBank/DDBJ databases">
        <authorList>
            <consortium name="International Citrus Genome Consortium"/>
            <person name="Gmitter F."/>
            <person name="Chen C."/>
            <person name="Farmerie W."/>
            <person name="Harkins T."/>
            <person name="Desany B."/>
            <person name="Mohiuddin M."/>
            <person name="Kodira C."/>
            <person name="Borodovsky M."/>
            <person name="Lomsadze A."/>
            <person name="Burns P."/>
            <person name="Jenkins J."/>
            <person name="Prochnik S."/>
            <person name="Shu S."/>
            <person name="Chapman J."/>
            <person name="Pitluck S."/>
            <person name="Schmutz J."/>
            <person name="Rokhsar D."/>
        </authorList>
    </citation>
    <scope>NUCLEOTIDE SEQUENCE</scope>
</reference>
<dbReference type="Proteomes" id="UP000027120">
    <property type="component" value="Unassembled WGS sequence"/>
</dbReference>
<keyword evidence="2" id="KW-1185">Reference proteome</keyword>
<evidence type="ECO:0000313" key="2">
    <source>
        <dbReference type="Proteomes" id="UP000027120"/>
    </source>
</evidence>
<gene>
    <name evidence="1" type="ORF">CISIN_1g0046842mg</name>
</gene>
<organism evidence="1 2">
    <name type="scientific">Citrus sinensis</name>
    <name type="common">Sweet orange</name>
    <name type="synonym">Citrus aurantium var. sinensis</name>
    <dbReference type="NCBI Taxonomy" id="2711"/>
    <lineage>
        <taxon>Eukaryota</taxon>
        <taxon>Viridiplantae</taxon>
        <taxon>Streptophyta</taxon>
        <taxon>Embryophyta</taxon>
        <taxon>Tracheophyta</taxon>
        <taxon>Spermatophyta</taxon>
        <taxon>Magnoliopsida</taxon>
        <taxon>eudicotyledons</taxon>
        <taxon>Gunneridae</taxon>
        <taxon>Pentapetalae</taxon>
        <taxon>rosids</taxon>
        <taxon>malvids</taxon>
        <taxon>Sapindales</taxon>
        <taxon>Rutaceae</taxon>
        <taxon>Aurantioideae</taxon>
        <taxon>Citrus</taxon>
    </lineage>
</organism>
<evidence type="ECO:0000313" key="1">
    <source>
        <dbReference type="EMBL" id="KDO48264.1"/>
    </source>
</evidence>